<name>A0A940DI58_9BACT</name>
<proteinExistence type="predicted"/>
<protein>
    <submittedName>
        <fullName evidence="1">Uncharacterized protein</fullName>
    </submittedName>
</protein>
<accession>A0A940DI58</accession>
<sequence>MDKEDMLVPQEGDVLLCVSITKSMKSGERGSLYEATRKWWRLSPKTVQDVTHVLGVYEGEVKVVYDDVVWQLTADPRYAGRLEFTSAHPDGVKSDYIGKYYRMRRPTVKLRKENKL</sequence>
<gene>
    <name evidence="1" type="ORF">IAC51_00270</name>
</gene>
<reference evidence="1" key="1">
    <citation type="submission" date="2020-10" db="EMBL/GenBank/DDBJ databases">
        <authorList>
            <person name="Gilroy R."/>
        </authorList>
    </citation>
    <scope>NUCLEOTIDE SEQUENCE</scope>
    <source>
        <strain evidence="1">3924</strain>
    </source>
</reference>
<dbReference type="Proteomes" id="UP000712007">
    <property type="component" value="Unassembled WGS sequence"/>
</dbReference>
<dbReference type="AlphaFoldDB" id="A0A940DI58"/>
<dbReference type="EMBL" id="JADIMV010000004">
    <property type="protein sequence ID" value="MBO8439068.1"/>
    <property type="molecule type" value="Genomic_DNA"/>
</dbReference>
<evidence type="ECO:0000313" key="1">
    <source>
        <dbReference type="EMBL" id="MBO8439068.1"/>
    </source>
</evidence>
<organism evidence="1 2">
    <name type="scientific">Candidatus Aphodosoma intestinipullorum</name>
    <dbReference type="NCBI Taxonomy" id="2840674"/>
    <lineage>
        <taxon>Bacteria</taxon>
        <taxon>Pseudomonadati</taxon>
        <taxon>Bacteroidota</taxon>
        <taxon>Bacteroidia</taxon>
        <taxon>Bacteroidales</taxon>
        <taxon>Candidatus Aphodosoma</taxon>
    </lineage>
</organism>
<comment type="caution">
    <text evidence="1">The sequence shown here is derived from an EMBL/GenBank/DDBJ whole genome shotgun (WGS) entry which is preliminary data.</text>
</comment>
<reference evidence="1" key="2">
    <citation type="journal article" date="2021" name="PeerJ">
        <title>Extensive microbial diversity within the chicken gut microbiome revealed by metagenomics and culture.</title>
        <authorList>
            <person name="Gilroy R."/>
            <person name="Ravi A."/>
            <person name="Getino M."/>
            <person name="Pursley I."/>
            <person name="Horton D.L."/>
            <person name="Alikhan N.F."/>
            <person name="Baker D."/>
            <person name="Gharbi K."/>
            <person name="Hall N."/>
            <person name="Watson M."/>
            <person name="Adriaenssens E.M."/>
            <person name="Foster-Nyarko E."/>
            <person name="Jarju S."/>
            <person name="Secka A."/>
            <person name="Antonio M."/>
            <person name="Oren A."/>
            <person name="Chaudhuri R.R."/>
            <person name="La Ragione R."/>
            <person name="Hildebrand F."/>
            <person name="Pallen M.J."/>
        </authorList>
    </citation>
    <scope>NUCLEOTIDE SEQUENCE</scope>
    <source>
        <strain evidence="1">3924</strain>
    </source>
</reference>
<evidence type="ECO:0000313" key="2">
    <source>
        <dbReference type="Proteomes" id="UP000712007"/>
    </source>
</evidence>